<evidence type="ECO:0000313" key="1">
    <source>
        <dbReference type="EMBL" id="KAG8649603.1"/>
    </source>
</evidence>
<name>A0ACB7HA81_MANES</name>
<reference evidence="2" key="1">
    <citation type="journal article" date="2016" name="Nat. Biotechnol.">
        <title>Sequencing wild and cultivated cassava and related species reveals extensive interspecific hybridization and genetic diversity.</title>
        <authorList>
            <person name="Bredeson J.V."/>
            <person name="Lyons J.B."/>
            <person name="Prochnik S.E."/>
            <person name="Wu G.A."/>
            <person name="Ha C.M."/>
            <person name="Edsinger-Gonzales E."/>
            <person name="Grimwood J."/>
            <person name="Schmutz J."/>
            <person name="Rabbi I.Y."/>
            <person name="Egesi C."/>
            <person name="Nauluvula P."/>
            <person name="Lebot V."/>
            <person name="Ndunguru J."/>
            <person name="Mkamilo G."/>
            <person name="Bart R.S."/>
            <person name="Setter T.L."/>
            <person name="Gleadow R.M."/>
            <person name="Kulakow P."/>
            <person name="Ferguson M.E."/>
            <person name="Rounsley S."/>
            <person name="Rokhsar D.S."/>
        </authorList>
    </citation>
    <scope>NUCLEOTIDE SEQUENCE [LARGE SCALE GENOMIC DNA]</scope>
    <source>
        <strain evidence="2">cv. AM560-2</strain>
    </source>
</reference>
<gene>
    <name evidence="1" type="ORF">MANES_08G110400v8</name>
</gene>
<dbReference type="EMBL" id="CM004394">
    <property type="protein sequence ID" value="KAG8649603.1"/>
    <property type="molecule type" value="Genomic_DNA"/>
</dbReference>
<proteinExistence type="predicted"/>
<protein>
    <submittedName>
        <fullName evidence="1">Uncharacterized protein</fullName>
    </submittedName>
</protein>
<sequence>MDHLVIRRSNSVGDLEIGETSSEDDEIKMLGSSGEIAYKHGRLRSESASTIGMNFRSGDGSSSSEGTFSSSENLEIIVGEKGESAKISAENGMVKEKRKKRSSKPPLPPRGPSLCMADMKLLREMSELTRLKRARVKRIKATKKKRAANESSSRINIFPILVTIVFFYVIIFQGNFVFLSSYWVTKMRH</sequence>
<organism evidence="1 2">
    <name type="scientific">Manihot esculenta</name>
    <name type="common">Cassava</name>
    <name type="synonym">Jatropha manihot</name>
    <dbReference type="NCBI Taxonomy" id="3983"/>
    <lineage>
        <taxon>Eukaryota</taxon>
        <taxon>Viridiplantae</taxon>
        <taxon>Streptophyta</taxon>
        <taxon>Embryophyta</taxon>
        <taxon>Tracheophyta</taxon>
        <taxon>Spermatophyta</taxon>
        <taxon>Magnoliopsida</taxon>
        <taxon>eudicotyledons</taxon>
        <taxon>Gunneridae</taxon>
        <taxon>Pentapetalae</taxon>
        <taxon>rosids</taxon>
        <taxon>fabids</taxon>
        <taxon>Malpighiales</taxon>
        <taxon>Euphorbiaceae</taxon>
        <taxon>Crotonoideae</taxon>
        <taxon>Manihoteae</taxon>
        <taxon>Manihot</taxon>
    </lineage>
</organism>
<evidence type="ECO:0000313" key="2">
    <source>
        <dbReference type="Proteomes" id="UP000091857"/>
    </source>
</evidence>
<comment type="caution">
    <text evidence="1">The sequence shown here is derived from an EMBL/GenBank/DDBJ whole genome shotgun (WGS) entry which is preliminary data.</text>
</comment>
<keyword evidence="2" id="KW-1185">Reference proteome</keyword>
<dbReference type="Proteomes" id="UP000091857">
    <property type="component" value="Chromosome 8"/>
</dbReference>
<accession>A0ACB7HA81</accession>